<evidence type="ECO:0000256" key="5">
    <source>
        <dbReference type="ARBA" id="ARBA00023136"/>
    </source>
</evidence>
<organism evidence="9">
    <name type="scientific">Brassica napus</name>
    <name type="common">Rape</name>
    <dbReference type="NCBI Taxonomy" id="3708"/>
    <lineage>
        <taxon>Eukaryota</taxon>
        <taxon>Viridiplantae</taxon>
        <taxon>Streptophyta</taxon>
        <taxon>Embryophyta</taxon>
        <taxon>Tracheophyta</taxon>
        <taxon>Spermatophyta</taxon>
        <taxon>Magnoliopsida</taxon>
        <taxon>eudicotyledons</taxon>
        <taxon>Gunneridae</taxon>
        <taxon>Pentapetalae</taxon>
        <taxon>rosids</taxon>
        <taxon>malvids</taxon>
        <taxon>Brassicales</taxon>
        <taxon>Brassicaceae</taxon>
        <taxon>Brassiceae</taxon>
        <taxon>Brassica</taxon>
    </lineage>
</organism>
<proteinExistence type="inferred from homology"/>
<dbReference type="GO" id="GO:0022857">
    <property type="term" value="F:transmembrane transporter activity"/>
    <property type="evidence" value="ECO:0007669"/>
    <property type="project" value="InterPro"/>
</dbReference>
<feature type="transmembrane region" description="Helical" evidence="7">
    <location>
        <begin position="607"/>
        <end position="627"/>
    </location>
</feature>
<reference evidence="9" key="1">
    <citation type="submission" date="2021-01" db="EMBL/GenBank/DDBJ databases">
        <authorList>
            <consortium name="Genoscope - CEA"/>
            <person name="William W."/>
        </authorList>
    </citation>
    <scope>NUCLEOTIDE SEQUENCE</scope>
</reference>
<evidence type="ECO:0000256" key="4">
    <source>
        <dbReference type="ARBA" id="ARBA00022989"/>
    </source>
</evidence>
<feature type="transmembrane region" description="Helical" evidence="7">
    <location>
        <begin position="482"/>
        <end position="502"/>
    </location>
</feature>
<comment type="similarity">
    <text evidence="2">Belongs to the drug/metabolite transporter (DMT) superfamily. Plant drug/metabolite exporter (P-DME) (TC 2.A.7.4) family.</text>
</comment>
<feature type="transmembrane region" description="Helical" evidence="7">
    <location>
        <begin position="350"/>
        <end position="370"/>
    </location>
</feature>
<feature type="compositionally biased region" description="Basic and acidic residues" evidence="6">
    <location>
        <begin position="78"/>
        <end position="89"/>
    </location>
</feature>
<dbReference type="InterPro" id="IPR030184">
    <property type="entry name" value="WAT1-related"/>
</dbReference>
<keyword evidence="3 7" id="KW-0812">Transmembrane</keyword>
<feature type="domain" description="EamA" evidence="8">
    <location>
        <begin position="663"/>
        <end position="797"/>
    </location>
</feature>
<feature type="transmembrane region" description="Helical" evidence="7">
    <location>
        <begin position="6"/>
        <end position="26"/>
    </location>
</feature>
<sequence length="845" mass="92405">WLKVHSFSLALLFPFMCLNVVDLSLIRAKCNNDRVYTVMWGKAKEVPMVEDDNKADDPIETGTDCPSSVQDNNIGQAPHEKSSRFRESFQVPKEENQTTMAGRLCQRDGWIMTAMVAVVVSDVGMNTLFKAASSKGMSSYVFLVYSYGIGALLLLPSPFLTHRSGSLPPLKFSVLCKMGLLGLLGCVYLMLGYTGIKYSSPTLASAMSNLTPAFTFIFALLFGMEKVSIKKNSSIAKVVGTIVSIVGALVVTLYHGPIIFAASQPSVHLPQPLSPPPSPPLNSNWVIGGCLLALEYTLIAISYIIQTHIMREYASEFALALSHNICVSVSCAFVSLFVETNNPSAWIMRSSIMLICIVATGMVNSTGYVVESWTVRHKGPLFLAMFRPLAILTAVVLGAIFLGDSLYLGSVIGGTLISIGFYTVMWGKAKEEKSEIDTHHAASSSHSKRVPLLMNYAAEKQVPTSLSFPTMAGAVSLWRREATFLTAMLASETGIVGLNTLFKAATSKGLNSYTFLGYSYLLASLLLLPSHLFSNRSRSLPPLSFSILCKIGLLGLVGSTYVITSYIGVKYSNPTLASAISNITPALTFILAVIFRMEKVRFKERSSVAKVMGTILSLVGALVVVLYHGPRVFIVLSAPNLNFHQLSPSLSSSNSNWIIGGCLLTIRDIFVSVSFILQAHIMSEYPAAFTVSFFYTLFVSIITSLTGLVVERNNPSVWIIRFDITLICILAMGIFTPVYYVIHSWTVRYKGPLYLAIFKPLSILIAVIMSAIFLGDSLYLGCLIGGVLITIGFYAVMWGKANEEKTRLLLLTEKENSPLLLNHNDDQINLEPKRNKLHTFECVNA</sequence>
<feature type="compositionally biased region" description="Polar residues" evidence="6">
    <location>
        <begin position="64"/>
        <end position="75"/>
    </location>
</feature>
<feature type="transmembrane region" description="Helical" evidence="7">
    <location>
        <begin position="778"/>
        <end position="797"/>
    </location>
</feature>
<feature type="transmembrane region" description="Helical" evidence="7">
    <location>
        <begin position="317"/>
        <end position="338"/>
    </location>
</feature>
<accession>A0A816SZT0</accession>
<feature type="domain" description="EamA" evidence="8">
    <location>
        <begin position="495"/>
        <end position="625"/>
    </location>
</feature>
<feature type="transmembrane region" description="Helical" evidence="7">
    <location>
        <begin position="109"/>
        <end position="128"/>
    </location>
</feature>
<feature type="transmembrane region" description="Helical" evidence="7">
    <location>
        <begin position="382"/>
        <end position="401"/>
    </location>
</feature>
<feature type="transmembrane region" description="Helical" evidence="7">
    <location>
        <begin position="716"/>
        <end position="741"/>
    </location>
</feature>
<comment type="subcellular location">
    <subcellularLocation>
        <location evidence="1">Membrane</location>
        <topology evidence="1">Multi-pass membrane protein</topology>
    </subcellularLocation>
</comment>
<feature type="transmembrane region" description="Helical" evidence="7">
    <location>
        <begin position="235"/>
        <end position="263"/>
    </location>
</feature>
<feature type="transmembrane region" description="Helical" evidence="7">
    <location>
        <begin position="545"/>
        <end position="569"/>
    </location>
</feature>
<feature type="domain" description="EamA" evidence="8">
    <location>
        <begin position="112"/>
        <end position="252"/>
    </location>
</feature>
<feature type="transmembrane region" description="Helical" evidence="7">
    <location>
        <begin position="172"/>
        <end position="191"/>
    </location>
</feature>
<evidence type="ECO:0000256" key="7">
    <source>
        <dbReference type="SAM" id="Phobius"/>
    </source>
</evidence>
<feature type="transmembrane region" description="Helical" evidence="7">
    <location>
        <begin position="657"/>
        <end position="677"/>
    </location>
</feature>
<keyword evidence="4 7" id="KW-1133">Transmembrane helix</keyword>
<feature type="transmembrane region" description="Helical" evidence="7">
    <location>
        <begin position="514"/>
        <end position="533"/>
    </location>
</feature>
<feature type="region of interest" description="Disordered" evidence="6">
    <location>
        <begin position="58"/>
        <end position="89"/>
    </location>
</feature>
<feature type="transmembrane region" description="Helical" evidence="7">
    <location>
        <begin position="140"/>
        <end position="160"/>
    </location>
</feature>
<keyword evidence="5 7" id="KW-0472">Membrane</keyword>
<dbReference type="Pfam" id="PF00892">
    <property type="entry name" value="EamA"/>
    <property type="match status" value="3"/>
</dbReference>
<evidence type="ECO:0000256" key="6">
    <source>
        <dbReference type="SAM" id="MobiDB-lite"/>
    </source>
</evidence>
<evidence type="ECO:0000259" key="8">
    <source>
        <dbReference type="Pfam" id="PF00892"/>
    </source>
</evidence>
<dbReference type="EMBL" id="HG994360">
    <property type="protein sequence ID" value="CAF2090034.1"/>
    <property type="molecule type" value="Genomic_DNA"/>
</dbReference>
<protein>
    <submittedName>
        <fullName evidence="9">(rape) hypothetical protein</fullName>
    </submittedName>
</protein>
<feature type="transmembrane region" description="Helical" evidence="7">
    <location>
        <begin position="575"/>
        <end position="595"/>
    </location>
</feature>
<dbReference type="AlphaFoldDB" id="A0A816SZT0"/>
<feature type="transmembrane region" description="Helical" evidence="7">
    <location>
        <begin position="203"/>
        <end position="223"/>
    </location>
</feature>
<dbReference type="InterPro" id="IPR037185">
    <property type="entry name" value="EmrE-like"/>
</dbReference>
<feature type="transmembrane region" description="Helical" evidence="7">
    <location>
        <begin position="283"/>
        <end position="305"/>
    </location>
</feature>
<dbReference type="PANTHER" id="PTHR31218">
    <property type="entry name" value="WAT1-RELATED PROTEIN"/>
    <property type="match status" value="1"/>
</dbReference>
<gene>
    <name evidence="9" type="ORF">DARMORV10_A06P40680.1</name>
</gene>
<dbReference type="InterPro" id="IPR000620">
    <property type="entry name" value="EamA_dom"/>
</dbReference>
<feature type="non-terminal residue" evidence="9">
    <location>
        <position position="845"/>
    </location>
</feature>
<dbReference type="Proteomes" id="UP001295469">
    <property type="component" value="Chromosome A06"/>
</dbReference>
<feature type="transmembrane region" description="Helical" evidence="7">
    <location>
        <begin position="689"/>
        <end position="710"/>
    </location>
</feature>
<feature type="transmembrane region" description="Helical" evidence="7">
    <location>
        <begin position="407"/>
        <end position="426"/>
    </location>
</feature>
<dbReference type="GO" id="GO:0016020">
    <property type="term" value="C:membrane"/>
    <property type="evidence" value="ECO:0007669"/>
    <property type="project" value="UniProtKB-SubCell"/>
</dbReference>
<dbReference type="SUPFAM" id="SSF103481">
    <property type="entry name" value="Multidrug resistance efflux transporter EmrE"/>
    <property type="match status" value="4"/>
</dbReference>
<feature type="transmembrane region" description="Helical" evidence="7">
    <location>
        <begin position="753"/>
        <end position="772"/>
    </location>
</feature>
<evidence type="ECO:0000256" key="3">
    <source>
        <dbReference type="ARBA" id="ARBA00022692"/>
    </source>
</evidence>
<evidence type="ECO:0000256" key="2">
    <source>
        <dbReference type="ARBA" id="ARBA00007635"/>
    </source>
</evidence>
<evidence type="ECO:0000313" key="9">
    <source>
        <dbReference type="EMBL" id="CAF2090034.1"/>
    </source>
</evidence>
<name>A0A816SZT0_BRANA</name>
<evidence type="ECO:0000256" key="1">
    <source>
        <dbReference type="ARBA" id="ARBA00004141"/>
    </source>
</evidence>